<feature type="region of interest" description="Disordered" evidence="8">
    <location>
        <begin position="327"/>
        <end position="352"/>
    </location>
</feature>
<comment type="similarity">
    <text evidence="2 7">Belongs to the HMBS family.</text>
</comment>
<comment type="function">
    <text evidence="1 7">Tetrapolymerization of the monopyrrole PBG into the hydroxymethylbilane pre-uroporphyrinogen in several discrete steps.</text>
</comment>
<sequence length="352" mass="36369">MTPTLRHTPPLTEAEQECLPGATATRRLRLGTRASELATTQAGWVADLLRARGHQVDLVPVRTEGDESTASLREIGGTGVFASALRTALLEDRIDVAVHSLKDLPVAPVPGLVLAAIPEREDPRDVVVARDGLTLAGLPEGAVVGTGSPRRAAQLAVFAPHLQIRDIRGNIDSRVGQVRSGTLDAVVLAAAGLTRVGRIDEATEVLPFVQMLPAPGQGALAVECRDDDEAVTAWCAELDDPDTRACVEAERALLARLEAGCTAPVGAVARLGGATGPDSGGDPRGAMTLTGFADLQGRATRHEVSGADPVSLGHQLADLFLADLASTGTPDPAGAPTAGADHAGNHTTERDT</sequence>
<keyword evidence="5 7" id="KW-0627">Porphyrin biosynthesis</keyword>
<dbReference type="Proteomes" id="UP000319516">
    <property type="component" value="Unassembled WGS sequence"/>
</dbReference>
<gene>
    <name evidence="7" type="primary">hemC</name>
    <name evidence="11" type="ORF">FB467_3375</name>
</gene>
<dbReference type="Gene3D" id="3.30.160.40">
    <property type="entry name" value="Porphobilinogen deaminase, C-terminal domain"/>
    <property type="match status" value="1"/>
</dbReference>
<dbReference type="RefSeq" id="WP_141786102.1">
    <property type="nucleotide sequence ID" value="NZ_BAAAIK010000001.1"/>
</dbReference>
<dbReference type="HAMAP" id="MF_00260">
    <property type="entry name" value="Porphobil_deam"/>
    <property type="match status" value="1"/>
</dbReference>
<evidence type="ECO:0000259" key="10">
    <source>
        <dbReference type="Pfam" id="PF03900"/>
    </source>
</evidence>
<keyword evidence="4 7" id="KW-0808">Transferase</keyword>
<feature type="domain" description="Porphobilinogen deaminase C-terminal" evidence="10">
    <location>
        <begin position="245"/>
        <end position="319"/>
    </location>
</feature>
<dbReference type="Pfam" id="PF01379">
    <property type="entry name" value="Porphobil_deam"/>
    <property type="match status" value="1"/>
</dbReference>
<dbReference type="OrthoDB" id="9810298at2"/>
<evidence type="ECO:0000256" key="4">
    <source>
        <dbReference type="ARBA" id="ARBA00022679"/>
    </source>
</evidence>
<evidence type="ECO:0000256" key="8">
    <source>
        <dbReference type="SAM" id="MobiDB-lite"/>
    </source>
</evidence>
<comment type="cofactor">
    <cofactor evidence="7">
        <name>dipyrromethane</name>
        <dbReference type="ChEBI" id="CHEBI:60342"/>
    </cofactor>
    <text evidence="7">Binds 1 dipyrromethane group covalently.</text>
</comment>
<evidence type="ECO:0000256" key="6">
    <source>
        <dbReference type="ARBA" id="ARBA00048169"/>
    </source>
</evidence>
<evidence type="ECO:0000259" key="9">
    <source>
        <dbReference type="Pfam" id="PF01379"/>
    </source>
</evidence>
<dbReference type="FunFam" id="3.40.190.10:FF:000005">
    <property type="entry name" value="Porphobilinogen deaminase"/>
    <property type="match status" value="1"/>
</dbReference>
<dbReference type="SUPFAM" id="SSF54782">
    <property type="entry name" value="Porphobilinogen deaminase (hydroxymethylbilane synthase), C-terminal domain"/>
    <property type="match status" value="1"/>
</dbReference>
<dbReference type="InterPro" id="IPR022417">
    <property type="entry name" value="Porphobilin_deaminase_N"/>
</dbReference>
<dbReference type="GO" id="GO:0004418">
    <property type="term" value="F:hydroxymethylbilane synthase activity"/>
    <property type="evidence" value="ECO:0007669"/>
    <property type="project" value="UniProtKB-UniRule"/>
</dbReference>
<dbReference type="InterPro" id="IPR000860">
    <property type="entry name" value="HemC"/>
</dbReference>
<dbReference type="InterPro" id="IPR022418">
    <property type="entry name" value="Porphobilinogen_deaminase_C"/>
</dbReference>
<reference evidence="11 12" key="1">
    <citation type="submission" date="2019-06" db="EMBL/GenBank/DDBJ databases">
        <title>Sequencing the genomes of 1000 actinobacteria strains.</title>
        <authorList>
            <person name="Klenk H.-P."/>
        </authorList>
    </citation>
    <scope>NUCLEOTIDE SEQUENCE [LARGE SCALE GENOMIC DNA]</scope>
    <source>
        <strain evidence="11 12">DSM 12335</strain>
    </source>
</reference>
<dbReference type="PANTHER" id="PTHR11557">
    <property type="entry name" value="PORPHOBILINOGEN DEAMINASE"/>
    <property type="match status" value="1"/>
</dbReference>
<accession>A0A542YVS5</accession>
<dbReference type="EC" id="2.5.1.61" evidence="7"/>
<evidence type="ECO:0000313" key="11">
    <source>
        <dbReference type="EMBL" id="TQL52196.1"/>
    </source>
</evidence>
<comment type="miscellaneous">
    <text evidence="7">The porphobilinogen subunits are added to the dipyrromethane group.</text>
</comment>
<feature type="modified residue" description="S-(dipyrrolylmethanemethyl)cysteine" evidence="7">
    <location>
        <position position="261"/>
    </location>
</feature>
<dbReference type="AlphaFoldDB" id="A0A542YVS5"/>
<evidence type="ECO:0000313" key="12">
    <source>
        <dbReference type="Proteomes" id="UP000319516"/>
    </source>
</evidence>
<dbReference type="InterPro" id="IPR022419">
    <property type="entry name" value="Porphobilin_deaminase_cofac_BS"/>
</dbReference>
<dbReference type="PROSITE" id="PS00533">
    <property type="entry name" value="PORPHOBILINOGEN_DEAM"/>
    <property type="match status" value="1"/>
</dbReference>
<dbReference type="Pfam" id="PF03900">
    <property type="entry name" value="Porphobil_deamC"/>
    <property type="match status" value="1"/>
</dbReference>
<feature type="compositionally biased region" description="Low complexity" evidence="8">
    <location>
        <begin position="327"/>
        <end position="341"/>
    </location>
</feature>
<protein>
    <recommendedName>
        <fullName evidence="7">Porphobilinogen deaminase</fullName>
        <shortName evidence="7">PBG</shortName>
        <ecNumber evidence="7">2.5.1.61</ecNumber>
    </recommendedName>
    <alternativeName>
        <fullName evidence="7">Hydroxymethylbilane synthase</fullName>
        <shortName evidence="7">HMBS</shortName>
    </alternativeName>
    <alternativeName>
        <fullName evidence="7">Pre-uroporphyrinogen synthase</fullName>
    </alternativeName>
</protein>
<dbReference type="Gene3D" id="3.40.190.10">
    <property type="entry name" value="Periplasmic binding protein-like II"/>
    <property type="match status" value="2"/>
</dbReference>
<evidence type="ECO:0000256" key="5">
    <source>
        <dbReference type="ARBA" id="ARBA00023244"/>
    </source>
</evidence>
<name>A0A542YVS5_9MICO</name>
<evidence type="ECO:0000256" key="1">
    <source>
        <dbReference type="ARBA" id="ARBA00002869"/>
    </source>
</evidence>
<comment type="subunit">
    <text evidence="3 7">Monomer.</text>
</comment>
<dbReference type="PIRSF" id="PIRSF001438">
    <property type="entry name" value="4pyrrol_synth_OHMeBilane_synth"/>
    <property type="match status" value="1"/>
</dbReference>
<evidence type="ECO:0000256" key="7">
    <source>
        <dbReference type="HAMAP-Rule" id="MF_00260"/>
    </source>
</evidence>
<dbReference type="PANTHER" id="PTHR11557:SF0">
    <property type="entry name" value="PORPHOBILINOGEN DEAMINASE"/>
    <property type="match status" value="1"/>
</dbReference>
<feature type="domain" description="Porphobilinogen deaminase N-terminal" evidence="9">
    <location>
        <begin position="28"/>
        <end position="232"/>
    </location>
</feature>
<organism evidence="11 12">
    <name type="scientific">Ornithinicoccus hortensis</name>
    <dbReference type="NCBI Taxonomy" id="82346"/>
    <lineage>
        <taxon>Bacteria</taxon>
        <taxon>Bacillati</taxon>
        <taxon>Actinomycetota</taxon>
        <taxon>Actinomycetes</taxon>
        <taxon>Micrococcales</taxon>
        <taxon>Intrasporangiaceae</taxon>
        <taxon>Ornithinicoccus</taxon>
    </lineage>
</organism>
<dbReference type="InterPro" id="IPR036803">
    <property type="entry name" value="Porphobilinogen_deaminase_C_sf"/>
</dbReference>
<dbReference type="EMBL" id="VFOP01000001">
    <property type="protein sequence ID" value="TQL52196.1"/>
    <property type="molecule type" value="Genomic_DNA"/>
</dbReference>
<comment type="caution">
    <text evidence="11">The sequence shown here is derived from an EMBL/GenBank/DDBJ whole genome shotgun (WGS) entry which is preliminary data.</text>
</comment>
<dbReference type="SUPFAM" id="SSF53850">
    <property type="entry name" value="Periplasmic binding protein-like II"/>
    <property type="match status" value="1"/>
</dbReference>
<evidence type="ECO:0000256" key="3">
    <source>
        <dbReference type="ARBA" id="ARBA00011245"/>
    </source>
</evidence>
<dbReference type="NCBIfam" id="TIGR00212">
    <property type="entry name" value="hemC"/>
    <property type="match status" value="1"/>
</dbReference>
<dbReference type="PRINTS" id="PR00151">
    <property type="entry name" value="PORPHBDMNASE"/>
</dbReference>
<evidence type="ECO:0000256" key="2">
    <source>
        <dbReference type="ARBA" id="ARBA00005638"/>
    </source>
</evidence>
<comment type="catalytic activity">
    <reaction evidence="6 7">
        <text>4 porphobilinogen + H2O = hydroxymethylbilane + 4 NH4(+)</text>
        <dbReference type="Rhea" id="RHEA:13185"/>
        <dbReference type="ChEBI" id="CHEBI:15377"/>
        <dbReference type="ChEBI" id="CHEBI:28938"/>
        <dbReference type="ChEBI" id="CHEBI:57845"/>
        <dbReference type="ChEBI" id="CHEBI:58126"/>
        <dbReference type="EC" id="2.5.1.61"/>
    </reaction>
</comment>
<keyword evidence="12" id="KW-1185">Reference proteome</keyword>
<dbReference type="GO" id="GO:0006782">
    <property type="term" value="P:protoporphyrinogen IX biosynthetic process"/>
    <property type="evidence" value="ECO:0007669"/>
    <property type="project" value="UniProtKB-UniRule"/>
</dbReference>
<dbReference type="GO" id="GO:0005737">
    <property type="term" value="C:cytoplasm"/>
    <property type="evidence" value="ECO:0007669"/>
    <property type="project" value="UniProtKB-UniRule"/>
</dbReference>
<feature type="compositionally biased region" description="Basic and acidic residues" evidence="8">
    <location>
        <begin position="343"/>
        <end position="352"/>
    </location>
</feature>
<proteinExistence type="inferred from homology"/>